<proteinExistence type="predicted"/>
<dbReference type="AlphaFoldDB" id="A0A1E3X414"/>
<sequence length="112" mass="12812">MTVLWEITPQKVQMVIRKIVEISRPRKLILFGSYVRGDMHVSSDLDILVITGNEIKNTRKESVRIRRALKGIIMSMDILVVQEGKLEELVNTPGLIYKEAIRNGEIVYESTS</sequence>
<dbReference type="GO" id="GO:0016740">
    <property type="term" value="F:transferase activity"/>
    <property type="evidence" value="ECO:0007669"/>
    <property type="project" value="UniProtKB-KW"/>
</dbReference>
<evidence type="ECO:0000313" key="2">
    <source>
        <dbReference type="EMBL" id="ODS30400.1"/>
    </source>
</evidence>
<accession>A0A1E3X414</accession>
<name>A0A1E3X414_9BACT</name>
<reference evidence="2 3" key="1">
    <citation type="submission" date="2016-07" db="EMBL/GenBank/DDBJ databases">
        <title>Draft genome of Scalindua rubra, obtained from a brine-seawater interface in the Red Sea, sheds light on salt adaptation in anammox bacteria.</title>
        <authorList>
            <person name="Speth D.R."/>
            <person name="Lagkouvardos I."/>
            <person name="Wang Y."/>
            <person name="Qian P.-Y."/>
            <person name="Dutilh B.E."/>
            <person name="Jetten M.S."/>
        </authorList>
    </citation>
    <scope>NUCLEOTIDE SEQUENCE [LARGE SCALE GENOMIC DNA]</scope>
    <source>
        <strain evidence="2">BSI-1</strain>
    </source>
</reference>
<organism evidence="2 3">
    <name type="scientific">Candidatus Scalindua rubra</name>
    <dbReference type="NCBI Taxonomy" id="1872076"/>
    <lineage>
        <taxon>Bacteria</taxon>
        <taxon>Pseudomonadati</taxon>
        <taxon>Planctomycetota</taxon>
        <taxon>Candidatus Brocadiia</taxon>
        <taxon>Candidatus Brocadiales</taxon>
        <taxon>Candidatus Scalinduaceae</taxon>
        <taxon>Candidatus Scalindua</taxon>
    </lineage>
</organism>
<feature type="domain" description="Polymerase beta nucleotidyltransferase" evidence="1">
    <location>
        <begin position="23"/>
        <end position="110"/>
    </location>
</feature>
<dbReference type="CDD" id="cd05403">
    <property type="entry name" value="NT_KNTase_like"/>
    <property type="match status" value="1"/>
</dbReference>
<dbReference type="EMBL" id="MAYW01000231">
    <property type="protein sequence ID" value="ODS30400.1"/>
    <property type="molecule type" value="Genomic_DNA"/>
</dbReference>
<evidence type="ECO:0000313" key="3">
    <source>
        <dbReference type="Proteomes" id="UP000094056"/>
    </source>
</evidence>
<evidence type="ECO:0000259" key="1">
    <source>
        <dbReference type="Pfam" id="PF18765"/>
    </source>
</evidence>
<dbReference type="InterPro" id="IPR041633">
    <property type="entry name" value="Polbeta"/>
</dbReference>
<dbReference type="Gene3D" id="3.30.460.10">
    <property type="entry name" value="Beta Polymerase, domain 2"/>
    <property type="match status" value="1"/>
</dbReference>
<dbReference type="SUPFAM" id="SSF81301">
    <property type="entry name" value="Nucleotidyltransferase"/>
    <property type="match status" value="1"/>
</dbReference>
<dbReference type="Proteomes" id="UP000094056">
    <property type="component" value="Unassembled WGS sequence"/>
</dbReference>
<dbReference type="InterPro" id="IPR043519">
    <property type="entry name" value="NT_sf"/>
</dbReference>
<comment type="caution">
    <text evidence="2">The sequence shown here is derived from an EMBL/GenBank/DDBJ whole genome shotgun (WGS) entry which is preliminary data.</text>
</comment>
<keyword evidence="2" id="KW-0808">Transferase</keyword>
<dbReference type="Pfam" id="PF18765">
    <property type="entry name" value="Polbeta"/>
    <property type="match status" value="1"/>
</dbReference>
<dbReference type="PANTHER" id="PTHR37030">
    <property type="entry name" value="NUCLEOTIDYLTRANSFERASE"/>
    <property type="match status" value="1"/>
</dbReference>
<gene>
    <name evidence="2" type="ORF">SCARUB_04486</name>
</gene>
<dbReference type="PANTHER" id="PTHR37030:SF1">
    <property type="entry name" value="NUCLEOTIDYLTRANSFERASE"/>
    <property type="match status" value="1"/>
</dbReference>
<protein>
    <submittedName>
        <fullName evidence="2">Nucleotidyltransferase domain protein</fullName>
    </submittedName>
</protein>